<organism evidence="2 3">
    <name type="scientific">Actinoplanes italicus</name>
    <dbReference type="NCBI Taxonomy" id="113567"/>
    <lineage>
        <taxon>Bacteria</taxon>
        <taxon>Bacillati</taxon>
        <taxon>Actinomycetota</taxon>
        <taxon>Actinomycetes</taxon>
        <taxon>Micromonosporales</taxon>
        <taxon>Micromonosporaceae</taxon>
        <taxon>Actinoplanes</taxon>
    </lineage>
</organism>
<evidence type="ECO:0000313" key="2">
    <source>
        <dbReference type="EMBL" id="PRX16581.1"/>
    </source>
</evidence>
<gene>
    <name evidence="2" type="ORF">CLV67_119162</name>
</gene>
<keyword evidence="1" id="KW-0472">Membrane</keyword>
<accession>A0A2T0K1A2</accession>
<keyword evidence="3" id="KW-1185">Reference proteome</keyword>
<name>A0A2T0K1A2_9ACTN</name>
<evidence type="ECO:0000256" key="1">
    <source>
        <dbReference type="SAM" id="Phobius"/>
    </source>
</evidence>
<protein>
    <submittedName>
        <fullName evidence="2">Uncharacterized protein</fullName>
    </submittedName>
</protein>
<dbReference type="AlphaFoldDB" id="A0A2T0K1A2"/>
<keyword evidence="1" id="KW-0812">Transmembrane</keyword>
<proteinExistence type="predicted"/>
<reference evidence="2 3" key="1">
    <citation type="submission" date="2018-03" db="EMBL/GenBank/DDBJ databases">
        <title>Genomic Encyclopedia of Archaeal and Bacterial Type Strains, Phase II (KMG-II): from individual species to whole genera.</title>
        <authorList>
            <person name="Goeker M."/>
        </authorList>
    </citation>
    <scope>NUCLEOTIDE SEQUENCE [LARGE SCALE GENOMIC DNA]</scope>
    <source>
        <strain evidence="2 3">DSM 43146</strain>
    </source>
</reference>
<dbReference type="Proteomes" id="UP000239415">
    <property type="component" value="Unassembled WGS sequence"/>
</dbReference>
<dbReference type="RefSeq" id="WP_106326965.1">
    <property type="nucleotide sequence ID" value="NZ_BOMO01000126.1"/>
</dbReference>
<evidence type="ECO:0000313" key="3">
    <source>
        <dbReference type="Proteomes" id="UP000239415"/>
    </source>
</evidence>
<sequence length="88" mass="9381">MTPSVVTVRWRRPDGTWRRVNVSVAPVLLALSPLLLLAVLGALVVHRAVRADIDVSEAARGLRGLVRALPGAEFAFEQGSTAVLVSVI</sequence>
<dbReference type="OrthoDB" id="3483917at2"/>
<comment type="caution">
    <text evidence="2">The sequence shown here is derived from an EMBL/GenBank/DDBJ whole genome shotgun (WGS) entry which is preliminary data.</text>
</comment>
<feature type="transmembrane region" description="Helical" evidence="1">
    <location>
        <begin position="20"/>
        <end position="45"/>
    </location>
</feature>
<dbReference type="EMBL" id="PVMZ01000019">
    <property type="protein sequence ID" value="PRX16581.1"/>
    <property type="molecule type" value="Genomic_DNA"/>
</dbReference>
<keyword evidence="1" id="KW-1133">Transmembrane helix</keyword>